<feature type="domain" description="ABC transporter" evidence="12">
    <location>
        <begin position="634"/>
        <end position="861"/>
    </location>
</feature>
<dbReference type="InterPro" id="IPR011527">
    <property type="entry name" value="ABC1_TM_dom"/>
</dbReference>
<feature type="transmembrane region" description="Helical" evidence="11">
    <location>
        <begin position="1141"/>
        <end position="1164"/>
    </location>
</feature>
<dbReference type="KEGG" id="pchm:VFPPC_05203"/>
<dbReference type="PROSITE" id="PS00211">
    <property type="entry name" value="ABC_TRANSPORTER_1"/>
    <property type="match status" value="2"/>
</dbReference>
<feature type="transmembrane region" description="Helical" evidence="11">
    <location>
        <begin position="956"/>
        <end position="985"/>
    </location>
</feature>
<dbReference type="InterPro" id="IPR036640">
    <property type="entry name" value="ABC1_TM_sf"/>
</dbReference>
<feature type="domain" description="ABC transmembrane type-1" evidence="13">
    <location>
        <begin position="919"/>
        <end position="1199"/>
    </location>
</feature>
<comment type="caution">
    <text evidence="14">The sequence shown here is derived from an EMBL/GenBank/DDBJ whole genome shotgun (WGS) entry which is preliminary data.</text>
</comment>
<dbReference type="InterPro" id="IPR017871">
    <property type="entry name" value="ABC_transporter-like_CS"/>
</dbReference>
<feature type="transmembrane region" description="Helical" evidence="11">
    <location>
        <begin position="906"/>
        <end position="931"/>
    </location>
</feature>
<feature type="transmembrane region" description="Helical" evidence="11">
    <location>
        <begin position="503"/>
        <end position="525"/>
    </location>
</feature>
<evidence type="ECO:0000256" key="8">
    <source>
        <dbReference type="ARBA" id="ARBA00023136"/>
    </source>
</evidence>
<dbReference type="InterPro" id="IPR044746">
    <property type="entry name" value="ABCC_6TM_D1"/>
</dbReference>
<feature type="transmembrane region" description="Helical" evidence="11">
    <location>
        <begin position="326"/>
        <end position="349"/>
    </location>
</feature>
<dbReference type="CDD" id="cd18579">
    <property type="entry name" value="ABC_6TM_ABCC_D1"/>
    <property type="match status" value="1"/>
</dbReference>
<dbReference type="CDD" id="cd18580">
    <property type="entry name" value="ABC_6TM_ABCC_D2"/>
    <property type="match status" value="1"/>
</dbReference>
<evidence type="ECO:0000256" key="11">
    <source>
        <dbReference type="SAM" id="Phobius"/>
    </source>
</evidence>
<dbReference type="FunFam" id="1.20.1560.10:FF:000066">
    <property type="entry name" value="ABC multidrug transporter (Eurofung)"/>
    <property type="match status" value="1"/>
</dbReference>
<feature type="transmembrane region" description="Helical" evidence="11">
    <location>
        <begin position="545"/>
        <end position="563"/>
    </location>
</feature>
<evidence type="ECO:0000256" key="2">
    <source>
        <dbReference type="ARBA" id="ARBA00022448"/>
    </source>
</evidence>
<keyword evidence="3" id="KW-1003">Cell membrane</keyword>
<dbReference type="PROSITE" id="PS50929">
    <property type="entry name" value="ABC_TM1F"/>
    <property type="match status" value="2"/>
</dbReference>
<dbReference type="CDD" id="cd03250">
    <property type="entry name" value="ABCC_MRP_domain1"/>
    <property type="match status" value="1"/>
</dbReference>
<dbReference type="Pfam" id="PF24357">
    <property type="entry name" value="TMD0_ABC"/>
    <property type="match status" value="1"/>
</dbReference>
<evidence type="ECO:0000256" key="4">
    <source>
        <dbReference type="ARBA" id="ARBA00022692"/>
    </source>
</evidence>
<proteinExistence type="predicted"/>
<sequence length="1478" mass="161135">MNASTPLCAPTADAAFGPAVQGCRNSFDFTLVFEQSIFVILPASLLLLAAPLRLIHLGKAPLVVGGPLLRNAKLSVAGVLATIQLALVALWATRPGPASRVTAISIAASCISCASSVMSCALSYAEHGKSLRPSSLLNVFLLVSLLLDAALLRTLWLSEFVNGAIQAVFSASFAVKAALVVLEAVEKSRFLLVLGMPAGDRDRDADGEKTAPEETAGLYGRAVYAWVTPLLRTGFRRLLAAGDLFVLDAEMRTARLGERFWGVWNTASFAKSHKHRLITSCIITLRWPLTAVIIPRLVQLAFTICQPLVLNRFLVFLSDAPESPNVGYGLVAAYGLVYFGIATSQALYWHSNARFVTMLRGTLVTAVFSKATEISITATDNAAAVTLMSTDVEVIVRAMRQINEFWANIIQIAIGTWLLSNHIGYAAAGPIIVSAVALAATILVSPQAKKYRVGWLKMTQKRVGITSAMIGHIKSIKMSGLSQKLSSTISTLRVEEIKASRPFRVFGAITSAIAQIPLLVSPPVAFAMYQGVVASTGEQFDATRLFSSLSFIILLAQPLFWMFEVVLDLSAAFGAFERIETFLVEATREDYRSVAAAPSPLTPCTRAGSDIELQSLSNSAAEQGQVEGDLGSMLEVQDGSFAWTAEKTAVHHVQLRLSRGQFAMIVGPVASGKTTLLKGLLGEVPHVSGKIWLGSNRLSWCDQSPWILNQSIRQNIIGYSHFNEPLYNQVIKACDLQKDFTQLPNGDSTVVGSKGLALSGGQKQRVALARAVYSKPEIALFDDLFSGLDNQTAKRIFRNLFSAEGLLRQWRCTIILATQSVGFLPSADLIVSLTRNGAISQKGKFSQLQHAEGYVKSLLVSRQESTSDEDTNDDEEDLPPRTGAKPATVAAKQDDKRRQLGDSTIYRYYFSNIGASFVIGLLGLEVGWAFLQSFPTVWLNFWTNANNSGEHGKTGYYLGIYTALQVLGVFWFAALIWFVLVSVAARSGISLHNRLLSAVIRAPLSLFTTTDLGSITTRFSQDIGMVDNNLPLALVVSLASFLGVIAKAGLLASSSYYVAISFPFLGALYFYLQRGYLRTSRQLRLLDLEEKAPVYSQFLETLSGLSTLRAFGWSQAAILKNYELVDRSQKPFYLLIMVQRWLVLILDLTTAGLALLVVGFAVYMRGSVSVGLTGVSLVQLISLSETLNLLMQFWTSMETSLGAVARIKQFAEETGEEYLPGEDKEPAPSWPQNGHIVVDNLSASYGDDGEVRALDGVSLEISPGEKVAICGRTGSGKSSLLLAFLKLLTPASGTIRIDSHSLSSIPRDTLRRRIITVTQDQFILPGSIRENIDPFQEYTPADIIEALHQVNLGEFIDAQKNGLDTKFEEDALSHGQKQLFFVARAVLRRRVGRVVLLDEATSSVDRETEVMVRSVIESQFKSHTVVSIAHRLETVVDYDKVVVLDEGKVVEVGKPRDLLREASRFKSLWNASNHESTS</sequence>
<dbReference type="SMART" id="SM00382">
    <property type="entry name" value="AAA"/>
    <property type="match status" value="2"/>
</dbReference>
<dbReference type="STRING" id="1380566.A0A179FTY4"/>
<feature type="transmembrane region" description="Helical" evidence="11">
    <location>
        <begin position="1056"/>
        <end position="1072"/>
    </location>
</feature>
<feature type="transmembrane region" description="Helical" evidence="11">
    <location>
        <begin position="431"/>
        <end position="448"/>
    </location>
</feature>
<evidence type="ECO:0000256" key="1">
    <source>
        <dbReference type="ARBA" id="ARBA00004651"/>
    </source>
</evidence>
<evidence type="ECO:0000313" key="15">
    <source>
        <dbReference type="Proteomes" id="UP000078397"/>
    </source>
</evidence>
<dbReference type="InterPro" id="IPR050173">
    <property type="entry name" value="ABC_transporter_C-like"/>
</dbReference>
<feature type="region of interest" description="Disordered" evidence="10">
    <location>
        <begin position="862"/>
        <end position="896"/>
    </location>
</feature>
<feature type="compositionally biased region" description="Acidic residues" evidence="10">
    <location>
        <begin position="866"/>
        <end position="877"/>
    </location>
</feature>
<feature type="domain" description="ABC transporter" evidence="12">
    <location>
        <begin position="1236"/>
        <end position="1471"/>
    </location>
</feature>
<gene>
    <name evidence="14" type="ORF">VFPPC_05203</name>
</gene>
<dbReference type="GO" id="GO:0005886">
    <property type="term" value="C:plasma membrane"/>
    <property type="evidence" value="ECO:0007669"/>
    <property type="project" value="UniProtKB-SubCell"/>
</dbReference>
<keyword evidence="9" id="KW-0325">Glycoprotein</keyword>
<keyword evidence="8 11" id="KW-0472">Membrane</keyword>
<dbReference type="InterPro" id="IPR044726">
    <property type="entry name" value="ABCC_6TM_D2"/>
</dbReference>
<dbReference type="RefSeq" id="XP_018145922.1">
    <property type="nucleotide sequence ID" value="XM_018284434.1"/>
</dbReference>
<evidence type="ECO:0000256" key="10">
    <source>
        <dbReference type="SAM" id="MobiDB-lite"/>
    </source>
</evidence>
<feature type="transmembrane region" description="Helical" evidence="11">
    <location>
        <begin position="1030"/>
        <end position="1050"/>
    </location>
</feature>
<keyword evidence="2" id="KW-0813">Transport</keyword>
<feature type="transmembrane region" description="Helical" evidence="11">
    <location>
        <begin position="74"/>
        <end position="92"/>
    </location>
</feature>
<dbReference type="GO" id="GO:0140359">
    <property type="term" value="F:ABC-type transporter activity"/>
    <property type="evidence" value="ECO:0007669"/>
    <property type="project" value="InterPro"/>
</dbReference>
<dbReference type="Pfam" id="PF00005">
    <property type="entry name" value="ABC_tran"/>
    <property type="match status" value="2"/>
</dbReference>
<feature type="transmembrane region" description="Helical" evidence="11">
    <location>
        <begin position="405"/>
        <end position="425"/>
    </location>
</feature>
<dbReference type="Pfam" id="PF00664">
    <property type="entry name" value="ABC_membrane"/>
    <property type="match status" value="1"/>
</dbReference>
<organism evidence="14 15">
    <name type="scientific">Pochonia chlamydosporia 170</name>
    <dbReference type="NCBI Taxonomy" id="1380566"/>
    <lineage>
        <taxon>Eukaryota</taxon>
        <taxon>Fungi</taxon>
        <taxon>Dikarya</taxon>
        <taxon>Ascomycota</taxon>
        <taxon>Pezizomycotina</taxon>
        <taxon>Sordariomycetes</taxon>
        <taxon>Hypocreomycetidae</taxon>
        <taxon>Hypocreales</taxon>
        <taxon>Clavicipitaceae</taxon>
        <taxon>Pochonia</taxon>
    </lineage>
</organism>
<feature type="transmembrane region" description="Helical" evidence="11">
    <location>
        <begin position="104"/>
        <end position="124"/>
    </location>
</feature>
<dbReference type="EMBL" id="LSBJ02000003">
    <property type="protein sequence ID" value="OAQ69072.1"/>
    <property type="molecule type" value="Genomic_DNA"/>
</dbReference>
<keyword evidence="5" id="KW-0547">Nucleotide-binding</keyword>
<dbReference type="FunFam" id="3.40.50.300:FF:000838">
    <property type="entry name" value="ABC multidrug transporter (Eurofung)"/>
    <property type="match status" value="1"/>
</dbReference>
<evidence type="ECO:0000256" key="6">
    <source>
        <dbReference type="ARBA" id="ARBA00022840"/>
    </source>
</evidence>
<dbReference type="PANTHER" id="PTHR24223:SF399">
    <property type="entry name" value="ABC TRANSPORTER ATNG"/>
    <property type="match status" value="1"/>
</dbReference>
<dbReference type="Gene3D" id="1.20.1560.10">
    <property type="entry name" value="ABC transporter type 1, transmembrane domain"/>
    <property type="match status" value="2"/>
</dbReference>
<dbReference type="SUPFAM" id="SSF90123">
    <property type="entry name" value="ABC transporter transmembrane region"/>
    <property type="match status" value="2"/>
</dbReference>
<name>A0A179FTY4_METCM</name>
<dbReference type="GO" id="GO:0005524">
    <property type="term" value="F:ATP binding"/>
    <property type="evidence" value="ECO:0007669"/>
    <property type="project" value="UniProtKB-KW"/>
</dbReference>
<evidence type="ECO:0000313" key="14">
    <source>
        <dbReference type="EMBL" id="OAQ69072.1"/>
    </source>
</evidence>
<keyword evidence="6" id="KW-0067">ATP-binding</keyword>
<dbReference type="InterPro" id="IPR027417">
    <property type="entry name" value="P-loop_NTPase"/>
</dbReference>
<dbReference type="GO" id="GO:0016887">
    <property type="term" value="F:ATP hydrolysis activity"/>
    <property type="evidence" value="ECO:0007669"/>
    <property type="project" value="InterPro"/>
</dbReference>
<dbReference type="InterPro" id="IPR003593">
    <property type="entry name" value="AAA+_ATPase"/>
</dbReference>
<keyword evidence="4 11" id="KW-0812">Transmembrane</keyword>
<dbReference type="InterPro" id="IPR056227">
    <property type="entry name" value="TMD0_ABC"/>
</dbReference>
<feature type="transmembrane region" description="Helical" evidence="11">
    <location>
        <begin position="293"/>
        <end position="314"/>
    </location>
</feature>
<dbReference type="CDD" id="cd03244">
    <property type="entry name" value="ABCC_MRP_domain2"/>
    <property type="match status" value="1"/>
</dbReference>
<protein>
    <submittedName>
        <fullName evidence="14">ABC multidrug transporter</fullName>
    </submittedName>
</protein>
<evidence type="ECO:0000256" key="3">
    <source>
        <dbReference type="ARBA" id="ARBA00022475"/>
    </source>
</evidence>
<evidence type="ECO:0000256" key="9">
    <source>
        <dbReference type="ARBA" id="ARBA00023180"/>
    </source>
</evidence>
<dbReference type="PANTHER" id="PTHR24223">
    <property type="entry name" value="ATP-BINDING CASSETTE SUB-FAMILY C"/>
    <property type="match status" value="1"/>
</dbReference>
<dbReference type="SUPFAM" id="SSF52540">
    <property type="entry name" value="P-loop containing nucleoside triphosphate hydrolases"/>
    <property type="match status" value="2"/>
</dbReference>
<comment type="subcellular location">
    <subcellularLocation>
        <location evidence="1">Cell membrane</location>
        <topology evidence="1">Multi-pass membrane protein</topology>
    </subcellularLocation>
</comment>
<feature type="transmembrane region" description="Helical" evidence="11">
    <location>
        <begin position="136"/>
        <end position="157"/>
    </location>
</feature>
<dbReference type="Gene3D" id="3.40.50.300">
    <property type="entry name" value="P-loop containing nucleotide triphosphate hydrolases"/>
    <property type="match status" value="2"/>
</dbReference>
<accession>A0A179FTY4</accession>
<dbReference type="FunFam" id="1.20.1560.10:FF:000055">
    <property type="entry name" value="ABC multidrug transporter (Eurofung)"/>
    <property type="match status" value="1"/>
</dbReference>
<evidence type="ECO:0000256" key="5">
    <source>
        <dbReference type="ARBA" id="ARBA00022741"/>
    </source>
</evidence>
<evidence type="ECO:0000259" key="12">
    <source>
        <dbReference type="PROSITE" id="PS50893"/>
    </source>
</evidence>
<dbReference type="Proteomes" id="UP000078397">
    <property type="component" value="Unassembled WGS sequence"/>
</dbReference>
<dbReference type="InterPro" id="IPR003439">
    <property type="entry name" value="ABC_transporter-like_ATP-bd"/>
</dbReference>
<feature type="domain" description="ABC transmembrane type-1" evidence="13">
    <location>
        <begin position="297"/>
        <end position="571"/>
    </location>
</feature>
<evidence type="ECO:0000256" key="7">
    <source>
        <dbReference type="ARBA" id="ARBA00022989"/>
    </source>
</evidence>
<feature type="transmembrane region" description="Helical" evidence="11">
    <location>
        <begin position="36"/>
        <end position="54"/>
    </location>
</feature>
<dbReference type="OrthoDB" id="6500128at2759"/>
<feature type="transmembrane region" description="Helical" evidence="11">
    <location>
        <begin position="163"/>
        <end position="182"/>
    </location>
</feature>
<keyword evidence="7 11" id="KW-1133">Transmembrane helix</keyword>
<dbReference type="PROSITE" id="PS50893">
    <property type="entry name" value="ABC_TRANSPORTER_2"/>
    <property type="match status" value="2"/>
</dbReference>
<evidence type="ECO:0000259" key="13">
    <source>
        <dbReference type="PROSITE" id="PS50929"/>
    </source>
</evidence>
<reference evidence="14 15" key="1">
    <citation type="journal article" date="2016" name="PLoS Pathog.">
        <title>Biosynthesis of antibiotic leucinostatins in bio-control fungus Purpureocillium lilacinum and their inhibition on phytophthora revealed by genome mining.</title>
        <authorList>
            <person name="Wang G."/>
            <person name="Liu Z."/>
            <person name="Lin R."/>
            <person name="Li E."/>
            <person name="Mao Z."/>
            <person name="Ling J."/>
            <person name="Yang Y."/>
            <person name="Yin W.B."/>
            <person name="Xie B."/>
        </authorList>
    </citation>
    <scope>NUCLEOTIDE SEQUENCE [LARGE SCALE GENOMIC DNA]</scope>
    <source>
        <strain evidence="14">170</strain>
    </source>
</reference>
<dbReference type="GeneID" id="28848428"/>
<keyword evidence="15" id="KW-1185">Reference proteome</keyword>